<evidence type="ECO:0000256" key="1">
    <source>
        <dbReference type="SAM" id="SignalP"/>
    </source>
</evidence>
<evidence type="ECO:0000313" key="3">
    <source>
        <dbReference type="EMBL" id="GAA0455953.1"/>
    </source>
</evidence>
<evidence type="ECO:0000313" key="4">
    <source>
        <dbReference type="Proteomes" id="UP001499895"/>
    </source>
</evidence>
<organism evidence="3 4">
    <name type="scientific">Streptomyces stramineus</name>
    <dbReference type="NCBI Taxonomy" id="173861"/>
    <lineage>
        <taxon>Bacteria</taxon>
        <taxon>Bacillati</taxon>
        <taxon>Actinomycetota</taxon>
        <taxon>Actinomycetes</taxon>
        <taxon>Kitasatosporales</taxon>
        <taxon>Streptomycetaceae</taxon>
        <taxon>Streptomyces</taxon>
    </lineage>
</organism>
<reference evidence="4" key="1">
    <citation type="journal article" date="2019" name="Int. J. Syst. Evol. Microbiol.">
        <title>The Global Catalogue of Microorganisms (GCM) 10K type strain sequencing project: providing services to taxonomists for standard genome sequencing and annotation.</title>
        <authorList>
            <consortium name="The Broad Institute Genomics Platform"/>
            <consortium name="The Broad Institute Genome Sequencing Center for Infectious Disease"/>
            <person name="Wu L."/>
            <person name="Ma J."/>
        </authorList>
    </citation>
    <scope>NUCLEOTIDE SEQUENCE [LARGE SCALE GENOMIC DNA]</scope>
    <source>
        <strain evidence="4">JCM 10649</strain>
    </source>
</reference>
<feature type="signal peptide" evidence="1">
    <location>
        <begin position="1"/>
        <end position="22"/>
    </location>
</feature>
<dbReference type="InterPro" id="IPR035992">
    <property type="entry name" value="Ricin_B-like_lectins"/>
</dbReference>
<keyword evidence="4" id="KW-1185">Reference proteome</keyword>
<dbReference type="Pfam" id="PF00652">
    <property type="entry name" value="Ricin_B_lectin"/>
    <property type="match status" value="1"/>
</dbReference>
<accession>A0ABP3JK10</accession>
<feature type="domain" description="Ricin B lectin" evidence="2">
    <location>
        <begin position="39"/>
        <end position="152"/>
    </location>
</feature>
<protein>
    <recommendedName>
        <fullName evidence="2">Ricin B lectin domain-containing protein</fullName>
    </recommendedName>
</protein>
<feature type="chain" id="PRO_5045865230" description="Ricin B lectin domain-containing protein" evidence="1">
    <location>
        <begin position="23"/>
        <end position="153"/>
    </location>
</feature>
<dbReference type="PROSITE" id="PS50231">
    <property type="entry name" value="RICIN_B_LECTIN"/>
    <property type="match status" value="1"/>
</dbReference>
<dbReference type="InterPro" id="IPR000772">
    <property type="entry name" value="Ricin_B_lectin"/>
</dbReference>
<dbReference type="EMBL" id="BAAAHB010000013">
    <property type="protein sequence ID" value="GAA0455953.1"/>
    <property type="molecule type" value="Genomic_DNA"/>
</dbReference>
<dbReference type="SUPFAM" id="SSF50370">
    <property type="entry name" value="Ricin B-like lectins"/>
    <property type="match status" value="1"/>
</dbReference>
<comment type="caution">
    <text evidence="3">The sequence shown here is derived from an EMBL/GenBank/DDBJ whole genome shotgun (WGS) entry which is preliminary data.</text>
</comment>
<keyword evidence="1" id="KW-0732">Signal</keyword>
<evidence type="ECO:0000259" key="2">
    <source>
        <dbReference type="Pfam" id="PF00652"/>
    </source>
</evidence>
<name>A0ABP3JK10_9ACTN</name>
<dbReference type="Proteomes" id="UP001499895">
    <property type="component" value="Unassembled WGS sequence"/>
</dbReference>
<sequence>MSKSSVVRFFALAAATASIGFAAAGPAAADGAVDWQSKVTGECVTAGGEGAAFMGGCGGRWYDEKHPEHGNNWIQYFAADPKLCLDSSDAGRVYLNPCTPASRYNKYQFWSEEKWNGGWVLKNVATGRCLSVYKGHQVRTLPCNSNNRDQFWK</sequence>
<proteinExistence type="predicted"/>
<dbReference type="CDD" id="cd23415">
    <property type="entry name" value="beta-trefoil_Ricin_AH"/>
    <property type="match status" value="1"/>
</dbReference>
<dbReference type="RefSeq" id="WP_344088518.1">
    <property type="nucleotide sequence ID" value="NZ_BAAAHB010000013.1"/>
</dbReference>
<gene>
    <name evidence="3" type="ORF">GCM10009544_18350</name>
</gene>
<dbReference type="Gene3D" id="2.80.10.50">
    <property type="match status" value="1"/>
</dbReference>